<evidence type="ECO:0000313" key="2">
    <source>
        <dbReference type="Proteomes" id="UP000729701"/>
    </source>
</evidence>
<name>A0A951QJ83_9CYAN</name>
<gene>
    <name evidence="1" type="ORF">KME60_06375</name>
</gene>
<sequence>MSTGEEFGESNEASFAISTSTSVRKNSIVQTTKDSTYSSSREGEANFYEILTNNNARELTFFMFQLDIKNNANLFNIVKFIDFLEFNTNLFPENCCGELIDESYKKYRELFSRLNQRDYKISYKIEPNLLDLLSSIDIPSILTKISSIENFTKMLNIFINISSSEQKNMISIVKFIYYYKINELEKGGVFWRPISEVLSSYSHKNWQIYSELVKQIKALLANQCI</sequence>
<dbReference type="AlphaFoldDB" id="A0A951QJ83"/>
<dbReference type="EMBL" id="JAHHGZ010000005">
    <property type="protein sequence ID" value="MBW4667067.1"/>
    <property type="molecule type" value="Genomic_DNA"/>
</dbReference>
<organism evidence="1 2">
    <name type="scientific">Cyanomargarita calcarea GSE-NOS-MK-12-04C</name>
    <dbReference type="NCBI Taxonomy" id="2839659"/>
    <lineage>
        <taxon>Bacteria</taxon>
        <taxon>Bacillati</taxon>
        <taxon>Cyanobacteriota</taxon>
        <taxon>Cyanophyceae</taxon>
        <taxon>Nostocales</taxon>
        <taxon>Cyanomargaritaceae</taxon>
        <taxon>Cyanomargarita</taxon>
    </lineage>
</organism>
<protein>
    <submittedName>
        <fullName evidence="1">Uncharacterized protein</fullName>
    </submittedName>
</protein>
<reference evidence="1" key="1">
    <citation type="submission" date="2021-05" db="EMBL/GenBank/DDBJ databases">
        <authorList>
            <person name="Pietrasiak N."/>
            <person name="Ward R."/>
            <person name="Stajich J.E."/>
            <person name="Kurbessoian T."/>
        </authorList>
    </citation>
    <scope>NUCLEOTIDE SEQUENCE</scope>
    <source>
        <strain evidence="1">GSE-NOS-MK-12-04C</strain>
    </source>
</reference>
<accession>A0A951QJ83</accession>
<proteinExistence type="predicted"/>
<comment type="caution">
    <text evidence="1">The sequence shown here is derived from an EMBL/GenBank/DDBJ whole genome shotgun (WGS) entry which is preliminary data.</text>
</comment>
<reference evidence="1" key="2">
    <citation type="journal article" date="2022" name="Microbiol. Resour. Announc.">
        <title>Metagenome Sequencing to Explore Phylogenomics of Terrestrial Cyanobacteria.</title>
        <authorList>
            <person name="Ward R.D."/>
            <person name="Stajich J.E."/>
            <person name="Johansen J.R."/>
            <person name="Huntemann M."/>
            <person name="Clum A."/>
            <person name="Foster B."/>
            <person name="Foster B."/>
            <person name="Roux S."/>
            <person name="Palaniappan K."/>
            <person name="Varghese N."/>
            <person name="Mukherjee S."/>
            <person name="Reddy T.B.K."/>
            <person name="Daum C."/>
            <person name="Copeland A."/>
            <person name="Chen I.A."/>
            <person name="Ivanova N.N."/>
            <person name="Kyrpides N.C."/>
            <person name="Shapiro N."/>
            <person name="Eloe-Fadrosh E.A."/>
            <person name="Pietrasiak N."/>
        </authorList>
    </citation>
    <scope>NUCLEOTIDE SEQUENCE</scope>
    <source>
        <strain evidence="1">GSE-NOS-MK-12-04C</strain>
    </source>
</reference>
<evidence type="ECO:0000313" key="1">
    <source>
        <dbReference type="EMBL" id="MBW4667067.1"/>
    </source>
</evidence>
<dbReference type="Proteomes" id="UP000729701">
    <property type="component" value="Unassembled WGS sequence"/>
</dbReference>